<reference evidence="7" key="1">
    <citation type="submission" date="2020-08" db="EMBL/GenBank/DDBJ databases">
        <title>Genome public.</title>
        <authorList>
            <person name="Liu C."/>
            <person name="Sun Q."/>
        </authorList>
    </citation>
    <scope>NUCLEOTIDE SEQUENCE</scope>
    <source>
        <strain evidence="7">NSJ-54</strain>
    </source>
</reference>
<keyword evidence="4" id="KW-0573">Peptidoglycan synthesis</keyword>
<evidence type="ECO:0000256" key="2">
    <source>
        <dbReference type="ARBA" id="ARBA00022679"/>
    </source>
</evidence>
<name>A0A926I6W7_9FIRM</name>
<dbReference type="SUPFAM" id="SSF55729">
    <property type="entry name" value="Acyl-CoA N-acyltransferases (Nat)"/>
    <property type="match status" value="2"/>
</dbReference>
<gene>
    <name evidence="7" type="ORF">H8709_06495</name>
</gene>
<dbReference type="GO" id="GO:0016755">
    <property type="term" value="F:aminoacyltransferase activity"/>
    <property type="evidence" value="ECO:0007669"/>
    <property type="project" value="InterPro"/>
</dbReference>
<dbReference type="InterPro" id="IPR050644">
    <property type="entry name" value="PG_Glycine_Bridge_Synth"/>
</dbReference>
<keyword evidence="6" id="KW-0961">Cell wall biogenesis/degradation</keyword>
<protein>
    <submittedName>
        <fullName evidence="7">Peptidoglycan bridge formation glycyltransferase FemA/FemB family protein</fullName>
    </submittedName>
</protein>
<accession>A0A926I6W7</accession>
<evidence type="ECO:0000313" key="8">
    <source>
        <dbReference type="Proteomes" id="UP000660861"/>
    </source>
</evidence>
<dbReference type="Proteomes" id="UP000660861">
    <property type="component" value="Unassembled WGS sequence"/>
</dbReference>
<dbReference type="GO" id="GO:0071555">
    <property type="term" value="P:cell wall organization"/>
    <property type="evidence" value="ECO:0007669"/>
    <property type="project" value="UniProtKB-KW"/>
</dbReference>
<dbReference type="EMBL" id="JACRTC010000003">
    <property type="protein sequence ID" value="MBC8570479.1"/>
    <property type="molecule type" value="Genomic_DNA"/>
</dbReference>
<evidence type="ECO:0000256" key="6">
    <source>
        <dbReference type="ARBA" id="ARBA00023316"/>
    </source>
</evidence>
<keyword evidence="2" id="KW-0808">Transferase</keyword>
<organism evidence="7 8">
    <name type="scientific">Zongyangia hominis</name>
    <dbReference type="NCBI Taxonomy" id="2763677"/>
    <lineage>
        <taxon>Bacteria</taxon>
        <taxon>Bacillati</taxon>
        <taxon>Bacillota</taxon>
        <taxon>Clostridia</taxon>
        <taxon>Eubacteriales</taxon>
        <taxon>Oscillospiraceae</taxon>
        <taxon>Zongyangia</taxon>
    </lineage>
</organism>
<dbReference type="PANTHER" id="PTHR36174">
    <property type="entry name" value="LIPID II:GLYCINE GLYCYLTRANSFERASE"/>
    <property type="match status" value="1"/>
</dbReference>
<evidence type="ECO:0000256" key="1">
    <source>
        <dbReference type="ARBA" id="ARBA00009943"/>
    </source>
</evidence>
<dbReference type="InterPro" id="IPR016181">
    <property type="entry name" value="Acyl_CoA_acyltransferase"/>
</dbReference>
<dbReference type="GO" id="GO:0008360">
    <property type="term" value="P:regulation of cell shape"/>
    <property type="evidence" value="ECO:0007669"/>
    <property type="project" value="UniProtKB-KW"/>
</dbReference>
<comment type="similarity">
    <text evidence="1">Belongs to the FemABX family.</text>
</comment>
<dbReference type="AlphaFoldDB" id="A0A926I6W7"/>
<dbReference type="RefSeq" id="WP_262397568.1">
    <property type="nucleotide sequence ID" value="NZ_JACRTC010000003.1"/>
</dbReference>
<dbReference type="Pfam" id="PF02388">
    <property type="entry name" value="FemAB"/>
    <property type="match status" value="2"/>
</dbReference>
<keyword evidence="8" id="KW-1185">Reference proteome</keyword>
<dbReference type="Gene3D" id="3.40.630.30">
    <property type="match status" value="2"/>
</dbReference>
<keyword evidence="3" id="KW-0133">Cell shape</keyword>
<sequence length="356" mass="41077">MSALEFLSPQNLMEYEDFVTHHPQGTFMQSYRWAKVKSNWICSIIVSRDKEDQRIVGSMMVLVKKAPVFGASILYAPRGPLCPPDAPEVLEDLMAGVQMVAKKYNGFLLKIDPYVEETDEAFISLCTNLGFRYQPDQKDLTTVQTRINYMLDIAGKTPEEVFAGFHSKCRYNIRVALRHGVQCLVQDKSHLPEFYKLYQITAERDGFTPRPLAYFERLLKSMQSAARLYLCYYEGEPVSGAIAVNYAGKTCYLYGASDNDHRNVMPNYLMQWEMIQWAIETGCHTYDFQGIPFYDDPESSYYGIYRFKKSFQGKVVKLVGDFDFILRPNLYRAFTFLSSTHRKMAQRMHTSKSTPS</sequence>
<evidence type="ECO:0000256" key="3">
    <source>
        <dbReference type="ARBA" id="ARBA00022960"/>
    </source>
</evidence>
<keyword evidence="5" id="KW-0012">Acyltransferase</keyword>
<dbReference type="PANTHER" id="PTHR36174:SF1">
    <property type="entry name" value="LIPID II:GLYCINE GLYCYLTRANSFERASE"/>
    <property type="match status" value="1"/>
</dbReference>
<dbReference type="GO" id="GO:0009252">
    <property type="term" value="P:peptidoglycan biosynthetic process"/>
    <property type="evidence" value="ECO:0007669"/>
    <property type="project" value="UniProtKB-KW"/>
</dbReference>
<dbReference type="PROSITE" id="PS51191">
    <property type="entry name" value="FEMABX"/>
    <property type="match status" value="1"/>
</dbReference>
<dbReference type="InterPro" id="IPR003447">
    <property type="entry name" value="FEMABX"/>
</dbReference>
<evidence type="ECO:0000313" key="7">
    <source>
        <dbReference type="EMBL" id="MBC8570479.1"/>
    </source>
</evidence>
<proteinExistence type="inferred from homology"/>
<comment type="caution">
    <text evidence="7">The sequence shown here is derived from an EMBL/GenBank/DDBJ whole genome shotgun (WGS) entry which is preliminary data.</text>
</comment>
<evidence type="ECO:0000256" key="5">
    <source>
        <dbReference type="ARBA" id="ARBA00023315"/>
    </source>
</evidence>
<evidence type="ECO:0000256" key="4">
    <source>
        <dbReference type="ARBA" id="ARBA00022984"/>
    </source>
</evidence>